<feature type="binding site" evidence="12">
    <location>
        <begin position="245"/>
        <end position="246"/>
    </location>
    <ligand>
        <name>L-glutamate</name>
        <dbReference type="ChEBI" id="CHEBI:29985"/>
    </ligand>
</feature>
<feature type="binding site" evidence="14">
    <location>
        <position position="137"/>
    </location>
    <ligand>
        <name>Mg(2+)</name>
        <dbReference type="ChEBI" id="CHEBI:18420"/>
        <label>1</label>
    </ligand>
</feature>
<dbReference type="InterPro" id="IPR014746">
    <property type="entry name" value="Gln_synth/guanido_kin_cat_dom"/>
</dbReference>
<keyword evidence="9 13" id="KW-0067">ATP-binding</keyword>
<evidence type="ECO:0000256" key="12">
    <source>
        <dbReference type="PIRSR" id="PIRSR604809-1"/>
    </source>
</evidence>
<evidence type="ECO:0000256" key="9">
    <source>
        <dbReference type="ARBA" id="ARBA00022840"/>
    </source>
</evidence>
<evidence type="ECO:0000256" key="15">
    <source>
        <dbReference type="PIRSR" id="PIRSR604809-50"/>
    </source>
</evidence>
<sequence length="451" mass="50217">MTSGNITETEQAVLDEIDEKDIDFLRLQFTDILGTVKNVSVPARQAEKAFTDGIYFDGSSIEGFVRIQESDMRLVPDPDTFAVLPWRNRDDGCSARMICDVYNTSTGDPFEGDPRYVLKQALDRAHEMGYTVNAAPEPEFFLFEEDEEGRATTKTNDAGGYFDLAPKDLASDVRRDIIYGLENMGFEVEASHHEVAEGQHEINFEYDDALTTADNVGTFRTVVRAIAAQHDYHATFMPKPIPEINGSGMHTHISLFTEDGENAFHDGDDEFDLSATAKSFLAGILEHAPAITAVANPTVNSYKRLVPGYEAPVYVAWSDRNRSALIRKPAARVPAASRIELRSPDPSCNPYLAIAVMIHAGLDGIEQDLEAPDPVRDNIYEFDEAKRDEHGIETLPSNLGEAVDALEEDDAISGALGDHITSKFVEAKRQEFEEYLIDVSDWELDRYLETF</sequence>
<feature type="domain" description="GS beta-grasp" evidence="20">
    <location>
        <begin position="20"/>
        <end position="106"/>
    </location>
</feature>
<feature type="binding site" evidence="13">
    <location>
        <begin position="204"/>
        <end position="206"/>
    </location>
    <ligand>
        <name>ATP</name>
        <dbReference type="ChEBI" id="CHEBI:30616"/>
    </ligand>
</feature>
<dbReference type="Pfam" id="PF00120">
    <property type="entry name" value="Gln-synt_C"/>
    <property type="match status" value="1"/>
</dbReference>
<dbReference type="FunFam" id="3.10.20.70:FF:000005">
    <property type="entry name" value="Glutamine synthetase"/>
    <property type="match status" value="1"/>
</dbReference>
<feature type="binding site" evidence="13">
    <location>
        <begin position="252"/>
        <end position="254"/>
    </location>
    <ligand>
        <name>ATP</name>
        <dbReference type="ChEBI" id="CHEBI:30616"/>
    </ligand>
</feature>
<evidence type="ECO:0000256" key="16">
    <source>
        <dbReference type="PROSITE-ProRule" id="PRU01330"/>
    </source>
</evidence>
<feature type="binding site" evidence="13">
    <location>
        <position position="322"/>
    </location>
    <ligand>
        <name>ATP</name>
        <dbReference type="ChEBI" id="CHEBI:30616"/>
    </ligand>
</feature>
<dbReference type="KEGG" id="nbg:DV706_09820"/>
<dbReference type="GO" id="GO:0005524">
    <property type="term" value="F:ATP binding"/>
    <property type="evidence" value="ECO:0007669"/>
    <property type="project" value="UniProtKB-KW"/>
</dbReference>
<evidence type="ECO:0000256" key="17">
    <source>
        <dbReference type="RuleBase" id="RU000384"/>
    </source>
</evidence>
<gene>
    <name evidence="22" type="primary">glnA</name>
    <name evidence="22" type="ORF">DV706_09820</name>
</gene>
<evidence type="ECO:0000313" key="23">
    <source>
        <dbReference type="Proteomes" id="UP000296822"/>
    </source>
</evidence>
<evidence type="ECO:0000256" key="6">
    <source>
        <dbReference type="ARBA" id="ARBA00022598"/>
    </source>
</evidence>
<feature type="binding site" evidence="12">
    <location>
        <position position="310"/>
    </location>
    <ligand>
        <name>L-glutamate</name>
        <dbReference type="ChEBI" id="CHEBI:29985"/>
    </ligand>
</feature>
<feature type="binding site" evidence="12">
    <location>
        <position position="304"/>
    </location>
    <ligand>
        <name>L-glutamate</name>
        <dbReference type="ChEBI" id="CHEBI:29985"/>
    </ligand>
</feature>
<dbReference type="PROSITE" id="PS51986">
    <property type="entry name" value="GS_BETA_GRASP"/>
    <property type="match status" value="1"/>
</dbReference>
<dbReference type="PANTHER" id="PTHR43407:SF1">
    <property type="entry name" value="LENGSIN"/>
    <property type="match status" value="1"/>
</dbReference>
<dbReference type="InterPro" id="IPR008146">
    <property type="entry name" value="Gln_synth_cat_dom"/>
</dbReference>
<evidence type="ECO:0000256" key="10">
    <source>
        <dbReference type="ARBA" id="ARBA00022842"/>
    </source>
</evidence>
<dbReference type="Gene3D" id="3.30.590.10">
    <property type="entry name" value="Glutamine synthetase/guanido kinase, catalytic domain"/>
    <property type="match status" value="1"/>
</dbReference>
<dbReference type="SUPFAM" id="SSF54368">
    <property type="entry name" value="Glutamine synthetase, N-terminal domain"/>
    <property type="match status" value="1"/>
</dbReference>
<dbReference type="GO" id="GO:0004356">
    <property type="term" value="F:glutamine synthetase activity"/>
    <property type="evidence" value="ECO:0007669"/>
    <property type="project" value="UniProtKB-EC"/>
</dbReference>
<comment type="catalytic activity">
    <reaction evidence="11 19">
        <text>L-glutamate + NH4(+) + ATP = L-glutamine + ADP + phosphate + H(+)</text>
        <dbReference type="Rhea" id="RHEA:16169"/>
        <dbReference type="ChEBI" id="CHEBI:15378"/>
        <dbReference type="ChEBI" id="CHEBI:28938"/>
        <dbReference type="ChEBI" id="CHEBI:29985"/>
        <dbReference type="ChEBI" id="CHEBI:30616"/>
        <dbReference type="ChEBI" id="CHEBI:43474"/>
        <dbReference type="ChEBI" id="CHEBI:58359"/>
        <dbReference type="ChEBI" id="CHEBI:456216"/>
        <dbReference type="EC" id="6.3.1.2"/>
    </reaction>
</comment>
<evidence type="ECO:0000256" key="19">
    <source>
        <dbReference type="RuleBase" id="RU004356"/>
    </source>
</evidence>
<dbReference type="GeneID" id="39851551"/>
<evidence type="ECO:0000256" key="2">
    <source>
        <dbReference type="ARBA" id="ARBA00009897"/>
    </source>
</evidence>
<evidence type="ECO:0000313" key="22">
    <source>
        <dbReference type="EMBL" id="QCC54737.1"/>
    </source>
</evidence>
<dbReference type="PROSITE" id="PS00181">
    <property type="entry name" value="GLNA_ATP"/>
    <property type="match status" value="1"/>
</dbReference>
<feature type="domain" description="GS catalytic" evidence="21">
    <location>
        <begin position="114"/>
        <end position="451"/>
    </location>
</feature>
<dbReference type="InterPro" id="IPR036651">
    <property type="entry name" value="Gln_synt_N_sf"/>
</dbReference>
<evidence type="ECO:0000256" key="11">
    <source>
        <dbReference type="ARBA" id="ARBA00049436"/>
    </source>
</evidence>
<dbReference type="SUPFAM" id="SSF55931">
    <property type="entry name" value="Glutamine synthetase/guanido kinase"/>
    <property type="match status" value="1"/>
</dbReference>
<dbReference type="PROSITE" id="PS51987">
    <property type="entry name" value="GS_CATALYTIC"/>
    <property type="match status" value="1"/>
</dbReference>
<feature type="binding site" evidence="12">
    <location>
        <position position="342"/>
    </location>
    <ligand>
        <name>L-glutamate</name>
        <dbReference type="ChEBI" id="CHEBI:29985"/>
    </ligand>
</feature>
<dbReference type="Pfam" id="PF03951">
    <property type="entry name" value="Gln-synt_N"/>
    <property type="match status" value="1"/>
</dbReference>
<evidence type="ECO:0000256" key="8">
    <source>
        <dbReference type="ARBA" id="ARBA00022741"/>
    </source>
</evidence>
<evidence type="ECO:0000256" key="3">
    <source>
        <dbReference type="ARBA" id="ARBA00012937"/>
    </source>
</evidence>
<dbReference type="Gene3D" id="3.10.20.70">
    <property type="entry name" value="Glutamine synthetase, N-terminal domain"/>
    <property type="match status" value="1"/>
</dbReference>
<dbReference type="EC" id="6.3.1.2" evidence="3 19"/>
<evidence type="ECO:0000259" key="20">
    <source>
        <dbReference type="PROSITE" id="PS51986"/>
    </source>
</evidence>
<dbReference type="PANTHER" id="PTHR43407">
    <property type="entry name" value="GLUTAMINE SYNTHETASE"/>
    <property type="match status" value="1"/>
</dbReference>
<dbReference type="SMART" id="SM01230">
    <property type="entry name" value="Gln-synt_C"/>
    <property type="match status" value="1"/>
</dbReference>
<keyword evidence="15" id="KW-0597">Phosphoprotein</keyword>
<dbReference type="InterPro" id="IPR004809">
    <property type="entry name" value="Gln_synth_I"/>
</dbReference>
<dbReference type="GO" id="GO:0046872">
    <property type="term" value="F:metal ion binding"/>
    <property type="evidence" value="ECO:0007669"/>
    <property type="project" value="UniProtKB-KW"/>
</dbReference>
<keyword evidence="8 13" id="KW-0547">Nucleotide-binding</keyword>
<dbReference type="InterPro" id="IPR008147">
    <property type="entry name" value="Gln_synt_N"/>
</dbReference>
<name>A0A4D6HQ09_9EURY</name>
<comment type="cofactor">
    <cofactor evidence="14">
        <name>Mg(2+)</name>
        <dbReference type="ChEBI" id="CHEBI:18420"/>
    </cofactor>
    <text evidence="14">Binds 2 Mg(2+) ions per subunit.</text>
</comment>
<comment type="subcellular location">
    <subcellularLocation>
        <location evidence="1 18">Cytoplasm</location>
    </subcellularLocation>
</comment>
<feature type="binding site" evidence="14">
    <location>
        <position position="194"/>
    </location>
    <ligand>
        <name>Mg(2+)</name>
        <dbReference type="ChEBI" id="CHEBI:18420"/>
        <label>1</label>
    </ligand>
</feature>
<proteinExistence type="inferred from homology"/>
<keyword evidence="7 14" id="KW-0479">Metal-binding</keyword>
<dbReference type="Proteomes" id="UP000296822">
    <property type="component" value="Chromosome"/>
</dbReference>
<keyword evidence="6 19" id="KW-0436">Ligase</keyword>
<dbReference type="FunFam" id="3.30.590.10:FF:000003">
    <property type="entry name" value="Glutamine synthetase 2"/>
    <property type="match status" value="1"/>
</dbReference>
<evidence type="ECO:0000259" key="21">
    <source>
        <dbReference type="PROSITE" id="PS51987"/>
    </source>
</evidence>
<keyword evidence="5 18" id="KW-0963">Cytoplasm</keyword>
<evidence type="ECO:0000256" key="13">
    <source>
        <dbReference type="PIRSR" id="PIRSR604809-2"/>
    </source>
</evidence>
<feature type="binding site" evidence="14">
    <location>
        <position position="250"/>
    </location>
    <ligand>
        <name>Mg(2+)</name>
        <dbReference type="ChEBI" id="CHEBI:18420"/>
        <label>1</label>
    </ligand>
</feature>
<feature type="binding site" evidence="14">
    <location>
        <position position="201"/>
    </location>
    <ligand>
        <name>Mg(2+)</name>
        <dbReference type="ChEBI" id="CHEBI:18420"/>
        <label>1</label>
    </ligand>
</feature>
<dbReference type="RefSeq" id="WP_006064804.1">
    <property type="nucleotide sequence ID" value="NZ_CP031305.1"/>
</dbReference>
<dbReference type="GO" id="GO:0006542">
    <property type="term" value="P:glutamine biosynthetic process"/>
    <property type="evidence" value="ECO:0007669"/>
    <property type="project" value="InterPro"/>
</dbReference>
<reference evidence="22 23" key="1">
    <citation type="journal article" date="2019" name="Nat. Commun.">
        <title>A new type of DNA phosphorothioation-based antiviral system in archaea.</title>
        <authorList>
            <person name="Xiong L."/>
            <person name="Liu S."/>
            <person name="Chen S."/>
            <person name="Xiao Y."/>
            <person name="Zhu B."/>
            <person name="Gao Y."/>
            <person name="Zhang Y."/>
            <person name="Chen B."/>
            <person name="Luo J."/>
            <person name="Deng Z."/>
            <person name="Chen X."/>
            <person name="Wang L."/>
            <person name="Chen S."/>
        </authorList>
    </citation>
    <scope>NUCLEOTIDE SEQUENCE [LARGE SCALE GENOMIC DNA]</scope>
    <source>
        <strain evidence="22 23">JCM 10635</strain>
    </source>
</reference>
<feature type="binding site" evidence="14">
    <location>
        <position position="139"/>
    </location>
    <ligand>
        <name>Mg(2+)</name>
        <dbReference type="ChEBI" id="CHEBI:18420"/>
        <label>1</label>
    </ligand>
</feature>
<evidence type="ECO:0000256" key="4">
    <source>
        <dbReference type="ARBA" id="ARBA00021364"/>
    </source>
</evidence>
<evidence type="ECO:0000256" key="5">
    <source>
        <dbReference type="ARBA" id="ARBA00022490"/>
    </source>
</evidence>
<dbReference type="EMBL" id="CP031305">
    <property type="protein sequence ID" value="QCC54737.1"/>
    <property type="molecule type" value="Genomic_DNA"/>
</dbReference>
<protein>
    <recommendedName>
        <fullName evidence="4 19">Glutamine synthetase</fullName>
        <ecNumber evidence="3 19">6.3.1.2</ecNumber>
    </recommendedName>
</protein>
<dbReference type="InterPro" id="IPR027302">
    <property type="entry name" value="Gln_synth_N_conserv_site"/>
</dbReference>
<evidence type="ECO:0000256" key="18">
    <source>
        <dbReference type="RuleBase" id="RU000385"/>
    </source>
</evidence>
<evidence type="ECO:0000256" key="14">
    <source>
        <dbReference type="PIRSR" id="PIRSR604809-3"/>
    </source>
</evidence>
<dbReference type="NCBIfam" id="TIGR00653">
    <property type="entry name" value="GlnA"/>
    <property type="match status" value="1"/>
</dbReference>
<dbReference type="GO" id="GO:0016020">
    <property type="term" value="C:membrane"/>
    <property type="evidence" value="ECO:0007669"/>
    <property type="project" value="TreeGrafter"/>
</dbReference>
<feature type="binding site" evidence="12">
    <location>
        <position position="322"/>
    </location>
    <ligand>
        <name>L-glutamate</name>
        <dbReference type="ChEBI" id="CHEBI:29985"/>
    </ligand>
</feature>
<evidence type="ECO:0000256" key="7">
    <source>
        <dbReference type="ARBA" id="ARBA00022723"/>
    </source>
</evidence>
<evidence type="ECO:0000256" key="1">
    <source>
        <dbReference type="ARBA" id="ARBA00004496"/>
    </source>
</evidence>
<dbReference type="AlphaFoldDB" id="A0A4D6HQ09"/>
<keyword evidence="10 14" id="KW-0460">Magnesium</keyword>
<feature type="modified residue" description="O-AMP-tyrosine" evidence="15">
    <location>
        <position position="380"/>
    </location>
</feature>
<feature type="binding site" evidence="13">
    <location>
        <position position="189"/>
    </location>
    <ligand>
        <name>ATP</name>
        <dbReference type="ChEBI" id="CHEBI:30616"/>
    </ligand>
</feature>
<dbReference type="GO" id="GO:0005737">
    <property type="term" value="C:cytoplasm"/>
    <property type="evidence" value="ECO:0007669"/>
    <property type="project" value="UniProtKB-SubCell"/>
</dbReference>
<feature type="binding site" evidence="14">
    <location>
        <position position="340"/>
    </location>
    <ligand>
        <name>Mg(2+)</name>
        <dbReference type="ChEBI" id="CHEBI:18420"/>
        <label>1</label>
    </ligand>
</feature>
<organism evidence="22 23">
    <name type="scientific">Natronorubrum bangense</name>
    <dbReference type="NCBI Taxonomy" id="61858"/>
    <lineage>
        <taxon>Archaea</taxon>
        <taxon>Methanobacteriati</taxon>
        <taxon>Methanobacteriota</taxon>
        <taxon>Stenosarchaea group</taxon>
        <taxon>Halobacteria</taxon>
        <taxon>Halobacteriales</taxon>
        <taxon>Natrialbaceae</taxon>
        <taxon>Natronorubrum</taxon>
    </lineage>
</organism>
<dbReference type="PROSITE" id="PS00180">
    <property type="entry name" value="GLNA_1"/>
    <property type="match status" value="1"/>
</dbReference>
<accession>A0A4D6HQ09</accession>
<comment type="similarity">
    <text evidence="2 16 17">Belongs to the glutamine synthetase family.</text>
</comment>
<dbReference type="InterPro" id="IPR027303">
    <property type="entry name" value="Gln_synth_gly_rich_site"/>
</dbReference>